<protein>
    <submittedName>
        <fullName evidence="3">Uncharacterized protein</fullName>
    </submittedName>
</protein>
<organism evidence="3 4">
    <name type="scientific">Chitinophaga chungangae</name>
    <dbReference type="NCBI Taxonomy" id="2821488"/>
    <lineage>
        <taxon>Bacteria</taxon>
        <taxon>Pseudomonadati</taxon>
        <taxon>Bacteroidota</taxon>
        <taxon>Chitinophagia</taxon>
        <taxon>Chitinophagales</taxon>
        <taxon>Chitinophagaceae</taxon>
        <taxon>Chitinophaga</taxon>
    </lineage>
</organism>
<comment type="caution">
    <text evidence="3">The sequence shown here is derived from an EMBL/GenBank/DDBJ whole genome shotgun (WGS) entry which is preliminary data.</text>
</comment>
<keyword evidence="2" id="KW-1133">Transmembrane helix</keyword>
<proteinExistence type="predicted"/>
<evidence type="ECO:0000313" key="4">
    <source>
        <dbReference type="Proteomes" id="UP000679126"/>
    </source>
</evidence>
<feature type="region of interest" description="Disordered" evidence="1">
    <location>
        <begin position="28"/>
        <end position="47"/>
    </location>
</feature>
<gene>
    <name evidence="3" type="ORF">J7I43_18635</name>
</gene>
<dbReference type="EMBL" id="JAGHKP010000003">
    <property type="protein sequence ID" value="MBO9154250.1"/>
    <property type="molecule type" value="Genomic_DNA"/>
</dbReference>
<keyword evidence="2" id="KW-0812">Transmembrane</keyword>
<reference evidence="4" key="1">
    <citation type="submission" date="2021-03" db="EMBL/GenBank/DDBJ databases">
        <title>Assistant Professor.</title>
        <authorList>
            <person name="Huq M.A."/>
        </authorList>
    </citation>
    <scope>NUCLEOTIDE SEQUENCE [LARGE SCALE GENOMIC DNA]</scope>
    <source>
        <strain evidence="4">MAH-28</strain>
    </source>
</reference>
<dbReference type="RefSeq" id="WP_209147369.1">
    <property type="nucleotide sequence ID" value="NZ_JAGHKP010000003.1"/>
</dbReference>
<evidence type="ECO:0000256" key="1">
    <source>
        <dbReference type="SAM" id="MobiDB-lite"/>
    </source>
</evidence>
<sequence length="47" mass="5541">MSMYTYYFIAAIVALWLYRLAAYHFGSNDQKAKSQEARSSKRRAGRY</sequence>
<keyword evidence="4" id="KW-1185">Reference proteome</keyword>
<dbReference type="Proteomes" id="UP000679126">
    <property type="component" value="Unassembled WGS sequence"/>
</dbReference>
<evidence type="ECO:0000256" key="2">
    <source>
        <dbReference type="SAM" id="Phobius"/>
    </source>
</evidence>
<feature type="compositionally biased region" description="Basic and acidic residues" evidence="1">
    <location>
        <begin position="30"/>
        <end position="39"/>
    </location>
</feature>
<accession>A0ABS3YHT5</accession>
<evidence type="ECO:0000313" key="3">
    <source>
        <dbReference type="EMBL" id="MBO9154250.1"/>
    </source>
</evidence>
<keyword evidence="2" id="KW-0472">Membrane</keyword>
<feature type="transmembrane region" description="Helical" evidence="2">
    <location>
        <begin position="6"/>
        <end position="25"/>
    </location>
</feature>
<name>A0ABS3YHT5_9BACT</name>